<keyword evidence="1" id="KW-0175">Coiled coil</keyword>
<dbReference type="KEGG" id="more:E1B28_009926"/>
<evidence type="ECO:0000313" key="3">
    <source>
        <dbReference type="EMBL" id="KAG7090844.1"/>
    </source>
</evidence>
<feature type="compositionally biased region" description="Low complexity" evidence="2">
    <location>
        <begin position="398"/>
        <end position="411"/>
    </location>
</feature>
<name>A0A9P7UT51_9AGAR</name>
<organism evidence="3 4">
    <name type="scientific">Marasmius oreades</name>
    <name type="common">fairy-ring Marasmius</name>
    <dbReference type="NCBI Taxonomy" id="181124"/>
    <lineage>
        <taxon>Eukaryota</taxon>
        <taxon>Fungi</taxon>
        <taxon>Dikarya</taxon>
        <taxon>Basidiomycota</taxon>
        <taxon>Agaricomycotina</taxon>
        <taxon>Agaricomycetes</taxon>
        <taxon>Agaricomycetidae</taxon>
        <taxon>Agaricales</taxon>
        <taxon>Marasmiineae</taxon>
        <taxon>Marasmiaceae</taxon>
        <taxon>Marasmius</taxon>
    </lineage>
</organism>
<feature type="region of interest" description="Disordered" evidence="2">
    <location>
        <begin position="267"/>
        <end position="297"/>
    </location>
</feature>
<gene>
    <name evidence="3" type="ORF">E1B28_009926</name>
</gene>
<dbReference type="AlphaFoldDB" id="A0A9P7UT51"/>
<dbReference type="EMBL" id="CM032186">
    <property type="protein sequence ID" value="KAG7090844.1"/>
    <property type="molecule type" value="Genomic_DNA"/>
</dbReference>
<evidence type="ECO:0000256" key="1">
    <source>
        <dbReference type="SAM" id="Coils"/>
    </source>
</evidence>
<dbReference type="OrthoDB" id="3262547at2759"/>
<feature type="region of interest" description="Disordered" evidence="2">
    <location>
        <begin position="398"/>
        <end position="418"/>
    </location>
</feature>
<evidence type="ECO:0000256" key="2">
    <source>
        <dbReference type="SAM" id="MobiDB-lite"/>
    </source>
</evidence>
<dbReference type="Proteomes" id="UP001049176">
    <property type="component" value="Chromosome 6"/>
</dbReference>
<dbReference type="RefSeq" id="XP_043007314.1">
    <property type="nucleotide sequence ID" value="XM_043154856.1"/>
</dbReference>
<dbReference type="GeneID" id="66079002"/>
<accession>A0A9P7UT51</accession>
<feature type="compositionally biased region" description="Polar residues" evidence="2">
    <location>
        <begin position="312"/>
        <end position="322"/>
    </location>
</feature>
<keyword evidence="4" id="KW-1185">Reference proteome</keyword>
<proteinExistence type="predicted"/>
<evidence type="ECO:0000313" key="4">
    <source>
        <dbReference type="Proteomes" id="UP001049176"/>
    </source>
</evidence>
<feature type="region of interest" description="Disordered" evidence="2">
    <location>
        <begin position="311"/>
        <end position="348"/>
    </location>
</feature>
<protein>
    <submittedName>
        <fullName evidence="3">Uncharacterized protein</fullName>
    </submittedName>
</protein>
<reference evidence="3" key="1">
    <citation type="journal article" date="2021" name="Genome Biol. Evol.">
        <title>The assembled and annotated genome of the fairy-ring fungus Marasmius oreades.</title>
        <authorList>
            <person name="Hiltunen M."/>
            <person name="Ament-Velasquez S.L."/>
            <person name="Johannesson H."/>
        </authorList>
    </citation>
    <scope>NUCLEOTIDE SEQUENCE</scope>
    <source>
        <strain evidence="3">03SP1</strain>
    </source>
</reference>
<comment type="caution">
    <text evidence="3">The sequence shown here is derived from an EMBL/GenBank/DDBJ whole genome shotgun (WGS) entry which is preliminary data.</text>
</comment>
<feature type="coiled-coil region" evidence="1">
    <location>
        <begin position="140"/>
        <end position="196"/>
    </location>
</feature>
<sequence>MSSSSLNACIARLDAGTRSICSITRSINRVLPGPFTHALLFTKLGDLIRDIDPSELGLFSVSNISSAPPPQEKDVVRAPSTLEISRVEFHGATPLRKPQLRKEGQYKPKELLPEVYARAALKCIERYQQVRPMSSAHSQASAILEQLEAVRERIKALIETLKETETAEAPSLAPSVEEEEQSIQVLRLRIADHEKRRNLKNGTKLSPETHKPPSRKIWLPNKIPATDLDEDTFWTASSSSTRTPRFSDNLLDEVAEFGEQSILSLASPAPLPALPSPSLDDSKEEEILRKPSPAVRSPLLDHVSEMTMEVEANNQQHPSSTEGADKPIPPSAGELEATPTQTPGPKKPKIRINMEIERTVAKIWACNALGDITLPRRSSAIEAKSTIAHLQSLSSMALSPSSPTTSASSAAGEVPSQPSPHQILTAHLLLALLTSPQLSLPLNKVKELLSTKASTSGSIALASNHMKPYFTCLSKRLLKVDRASGEQLVKFNL</sequence>
<feature type="region of interest" description="Disordered" evidence="2">
    <location>
        <begin position="200"/>
        <end position="219"/>
    </location>
</feature>